<evidence type="ECO:0000313" key="3">
    <source>
        <dbReference type="Proteomes" id="UP000233837"/>
    </source>
</evidence>
<dbReference type="PROSITE" id="PS50878">
    <property type="entry name" value="RT_POL"/>
    <property type="match status" value="1"/>
</dbReference>
<protein>
    <submittedName>
        <fullName evidence="2">Ribonuclease H protein</fullName>
    </submittedName>
</protein>
<dbReference type="EMBL" id="KZ502564">
    <property type="protein sequence ID" value="PKU75983.1"/>
    <property type="molecule type" value="Genomic_DNA"/>
</dbReference>
<dbReference type="STRING" id="906689.A0A2I0WK04"/>
<name>A0A2I0WK04_9ASPA</name>
<dbReference type="InterPro" id="IPR000477">
    <property type="entry name" value="RT_dom"/>
</dbReference>
<accession>A0A2I0WK04</accession>
<evidence type="ECO:0000259" key="1">
    <source>
        <dbReference type="PROSITE" id="PS50878"/>
    </source>
</evidence>
<dbReference type="PANTHER" id="PTHR33116:SF84">
    <property type="entry name" value="RNA-DIRECTED DNA POLYMERASE"/>
    <property type="match status" value="1"/>
</dbReference>
<dbReference type="AlphaFoldDB" id="A0A2I0WK04"/>
<dbReference type="Proteomes" id="UP000233837">
    <property type="component" value="Unassembled WGS sequence"/>
</dbReference>
<reference evidence="2 3" key="1">
    <citation type="journal article" date="2016" name="Sci. Rep.">
        <title>The Dendrobium catenatum Lindl. genome sequence provides insights into polysaccharide synthase, floral development and adaptive evolution.</title>
        <authorList>
            <person name="Zhang G.Q."/>
            <person name="Xu Q."/>
            <person name="Bian C."/>
            <person name="Tsai W.C."/>
            <person name="Yeh C.M."/>
            <person name="Liu K.W."/>
            <person name="Yoshida K."/>
            <person name="Zhang L.S."/>
            <person name="Chang S.B."/>
            <person name="Chen F."/>
            <person name="Shi Y."/>
            <person name="Su Y.Y."/>
            <person name="Zhang Y.Q."/>
            <person name="Chen L.J."/>
            <person name="Yin Y."/>
            <person name="Lin M."/>
            <person name="Huang H."/>
            <person name="Deng H."/>
            <person name="Wang Z.W."/>
            <person name="Zhu S.L."/>
            <person name="Zhao X."/>
            <person name="Deng C."/>
            <person name="Niu S.C."/>
            <person name="Huang J."/>
            <person name="Wang M."/>
            <person name="Liu G.H."/>
            <person name="Yang H.J."/>
            <person name="Xiao X.J."/>
            <person name="Hsiao Y.Y."/>
            <person name="Wu W.L."/>
            <person name="Chen Y.Y."/>
            <person name="Mitsuda N."/>
            <person name="Ohme-Takagi M."/>
            <person name="Luo Y.B."/>
            <person name="Van de Peer Y."/>
            <person name="Liu Z.J."/>
        </authorList>
    </citation>
    <scope>NUCLEOTIDE SEQUENCE [LARGE SCALE GENOMIC DNA]</scope>
    <source>
        <tissue evidence="2">The whole plant</tissue>
    </source>
</reference>
<reference evidence="2 3" key="2">
    <citation type="journal article" date="2017" name="Nature">
        <title>The Apostasia genome and the evolution of orchids.</title>
        <authorList>
            <person name="Zhang G.Q."/>
            <person name="Liu K.W."/>
            <person name="Li Z."/>
            <person name="Lohaus R."/>
            <person name="Hsiao Y.Y."/>
            <person name="Niu S.C."/>
            <person name="Wang J.Y."/>
            <person name="Lin Y.C."/>
            <person name="Xu Q."/>
            <person name="Chen L.J."/>
            <person name="Yoshida K."/>
            <person name="Fujiwara S."/>
            <person name="Wang Z.W."/>
            <person name="Zhang Y.Q."/>
            <person name="Mitsuda N."/>
            <person name="Wang M."/>
            <person name="Liu G.H."/>
            <person name="Pecoraro L."/>
            <person name="Huang H.X."/>
            <person name="Xiao X.J."/>
            <person name="Lin M."/>
            <person name="Wu X.Y."/>
            <person name="Wu W.L."/>
            <person name="Chen Y.Y."/>
            <person name="Chang S.B."/>
            <person name="Sakamoto S."/>
            <person name="Ohme-Takagi M."/>
            <person name="Yagi M."/>
            <person name="Zeng S.J."/>
            <person name="Shen C.Y."/>
            <person name="Yeh C.M."/>
            <person name="Luo Y.B."/>
            <person name="Tsai W.C."/>
            <person name="Van de Peer Y."/>
            <person name="Liu Z.J."/>
        </authorList>
    </citation>
    <scope>NUCLEOTIDE SEQUENCE [LARGE SCALE GENOMIC DNA]</scope>
    <source>
        <tissue evidence="2">The whole plant</tissue>
    </source>
</reference>
<sequence>MNPSLYFRSGGVLPLSRLSFADDFIIFANGSIHNIQNLFRFLDKFQKTSWLTFNKTKSSFFTAKSISISRIHNIERKTGLMIKSLPMKYLGTPLLKGRKRSFLFDDIFNAIQKKLNSWAFNYLSYGGRLVLIKHVLCSIPIYLLHTMVPTINISKRLEILFNKFLWGSKADSKAILWGSWKNCSRTIHEGKLGFKTIQEMVHTFNFKLWFNFRAKKSLWAKFMFSKYCGVKHPLNCAFKLGDSPNWKRLCNIKWEAEDLIQ</sequence>
<evidence type="ECO:0000313" key="2">
    <source>
        <dbReference type="EMBL" id="PKU75983.1"/>
    </source>
</evidence>
<proteinExistence type="predicted"/>
<organism evidence="2 3">
    <name type="scientific">Dendrobium catenatum</name>
    <dbReference type="NCBI Taxonomy" id="906689"/>
    <lineage>
        <taxon>Eukaryota</taxon>
        <taxon>Viridiplantae</taxon>
        <taxon>Streptophyta</taxon>
        <taxon>Embryophyta</taxon>
        <taxon>Tracheophyta</taxon>
        <taxon>Spermatophyta</taxon>
        <taxon>Magnoliopsida</taxon>
        <taxon>Liliopsida</taxon>
        <taxon>Asparagales</taxon>
        <taxon>Orchidaceae</taxon>
        <taxon>Epidendroideae</taxon>
        <taxon>Malaxideae</taxon>
        <taxon>Dendrobiinae</taxon>
        <taxon>Dendrobium</taxon>
    </lineage>
</organism>
<feature type="domain" description="Reverse transcriptase" evidence="1">
    <location>
        <begin position="1"/>
        <end position="94"/>
    </location>
</feature>
<dbReference type="PANTHER" id="PTHR33116">
    <property type="entry name" value="REVERSE TRANSCRIPTASE ZINC-BINDING DOMAIN-CONTAINING PROTEIN-RELATED-RELATED"/>
    <property type="match status" value="1"/>
</dbReference>
<gene>
    <name evidence="2" type="ORF">MA16_Dca006030</name>
</gene>
<keyword evidence="3" id="KW-1185">Reference proteome</keyword>